<dbReference type="RefSeq" id="WP_307244158.1">
    <property type="nucleotide sequence ID" value="NZ_JAUSUZ010000001.1"/>
</dbReference>
<proteinExistence type="predicted"/>
<organism evidence="2 3">
    <name type="scientific">Catenuloplanes indicus</name>
    <dbReference type="NCBI Taxonomy" id="137267"/>
    <lineage>
        <taxon>Bacteria</taxon>
        <taxon>Bacillati</taxon>
        <taxon>Actinomycetota</taxon>
        <taxon>Actinomycetes</taxon>
        <taxon>Micromonosporales</taxon>
        <taxon>Micromonosporaceae</taxon>
        <taxon>Catenuloplanes</taxon>
    </lineage>
</organism>
<comment type="caution">
    <text evidence="2">The sequence shown here is derived from an EMBL/GenBank/DDBJ whole genome shotgun (WGS) entry which is preliminary data.</text>
</comment>
<evidence type="ECO:0000313" key="2">
    <source>
        <dbReference type="EMBL" id="MDQ0369142.1"/>
    </source>
</evidence>
<dbReference type="InterPro" id="IPR009078">
    <property type="entry name" value="Ferritin-like_SF"/>
</dbReference>
<dbReference type="SUPFAM" id="SSF47240">
    <property type="entry name" value="Ferritin-like"/>
    <property type="match status" value="1"/>
</dbReference>
<evidence type="ECO:0000313" key="3">
    <source>
        <dbReference type="Proteomes" id="UP001240236"/>
    </source>
</evidence>
<protein>
    <recommendedName>
        <fullName evidence="1">DUF4439 domain-containing protein</fullName>
    </recommendedName>
</protein>
<name>A0AAE3W5H7_9ACTN</name>
<accession>A0AAE3W5H7</accession>
<dbReference type="Gene3D" id="1.20.1260.10">
    <property type="match status" value="1"/>
</dbReference>
<dbReference type="EMBL" id="JAUSUZ010000001">
    <property type="protein sequence ID" value="MDQ0369142.1"/>
    <property type="molecule type" value="Genomic_DNA"/>
</dbReference>
<reference evidence="2 3" key="1">
    <citation type="submission" date="2023-07" db="EMBL/GenBank/DDBJ databases">
        <title>Sequencing the genomes of 1000 actinobacteria strains.</title>
        <authorList>
            <person name="Klenk H.-P."/>
        </authorList>
    </citation>
    <scope>NUCLEOTIDE SEQUENCE [LARGE SCALE GENOMIC DNA]</scope>
    <source>
        <strain evidence="2 3">DSM 44709</strain>
    </source>
</reference>
<dbReference type="AlphaFoldDB" id="A0AAE3W5H7"/>
<evidence type="ECO:0000259" key="1">
    <source>
        <dbReference type="Pfam" id="PF14530"/>
    </source>
</evidence>
<dbReference type="InterPro" id="IPR012347">
    <property type="entry name" value="Ferritin-like"/>
</dbReference>
<feature type="domain" description="DUF4439" evidence="1">
    <location>
        <begin position="7"/>
        <end position="142"/>
    </location>
</feature>
<dbReference type="CDD" id="cd00657">
    <property type="entry name" value="Ferritin_like"/>
    <property type="match status" value="1"/>
</dbReference>
<sequence>MSFPPELAAALAAEEAAVFAYAPIGVRLTGDKLVTAAREAEAAHRDLRDALLARAAELGASAAPPPAGYALPYPLTDQATALKLAIEVEQRAAAIWRAALPPVTGSDRVLALNALTDCAIRATRWRVSAGVTPVTVPFPGRQG</sequence>
<gene>
    <name evidence="2" type="ORF">J2S42_005811</name>
</gene>
<dbReference type="Pfam" id="PF14530">
    <property type="entry name" value="DUF4439"/>
    <property type="match status" value="1"/>
</dbReference>
<keyword evidence="3" id="KW-1185">Reference proteome</keyword>
<dbReference type="Proteomes" id="UP001240236">
    <property type="component" value="Unassembled WGS sequence"/>
</dbReference>
<dbReference type="InterPro" id="IPR029447">
    <property type="entry name" value="DUF4439"/>
</dbReference>